<keyword evidence="1" id="KW-1133">Transmembrane helix</keyword>
<name>A0A0R3XBE9_HYDTA</name>
<dbReference type="WBParaSite" id="TTAC_0001087601-mRNA-1">
    <property type="protein sequence ID" value="TTAC_0001087601-mRNA-1"/>
    <property type="gene ID" value="TTAC_0001087601"/>
</dbReference>
<keyword evidence="1" id="KW-0472">Membrane</keyword>
<organism evidence="2">
    <name type="scientific">Hydatigena taeniaeformis</name>
    <name type="common">Feline tapeworm</name>
    <name type="synonym">Taenia taeniaeformis</name>
    <dbReference type="NCBI Taxonomy" id="6205"/>
    <lineage>
        <taxon>Eukaryota</taxon>
        <taxon>Metazoa</taxon>
        <taxon>Spiralia</taxon>
        <taxon>Lophotrochozoa</taxon>
        <taxon>Platyhelminthes</taxon>
        <taxon>Cestoda</taxon>
        <taxon>Eucestoda</taxon>
        <taxon>Cyclophyllidea</taxon>
        <taxon>Taeniidae</taxon>
        <taxon>Hydatigera</taxon>
    </lineage>
</organism>
<dbReference type="STRING" id="6205.A0A0R3XBE9"/>
<reference evidence="2" key="1">
    <citation type="submission" date="2017-02" db="UniProtKB">
        <authorList>
            <consortium name="WormBaseParasite"/>
        </authorList>
    </citation>
    <scope>IDENTIFICATION</scope>
</reference>
<keyword evidence="1" id="KW-0812">Transmembrane</keyword>
<proteinExistence type="predicted"/>
<evidence type="ECO:0000313" key="2">
    <source>
        <dbReference type="WBParaSite" id="TTAC_0001087601-mRNA-1"/>
    </source>
</evidence>
<evidence type="ECO:0000256" key="1">
    <source>
        <dbReference type="SAM" id="Phobius"/>
    </source>
</evidence>
<feature type="transmembrane region" description="Helical" evidence="1">
    <location>
        <begin position="57"/>
        <end position="78"/>
    </location>
</feature>
<protein>
    <submittedName>
        <fullName evidence="2">PAS domain-containing sensor histidine kinase</fullName>
    </submittedName>
</protein>
<feature type="transmembrane region" description="Helical" evidence="1">
    <location>
        <begin position="25"/>
        <end position="45"/>
    </location>
</feature>
<accession>A0A0R3XBE9</accession>
<dbReference type="AlphaFoldDB" id="A0A0R3XBE9"/>
<sequence length="111" mass="12044">LCFHLCTPFVGGLCLTILWARLSKAGLLVGYFASVGAALIIRFVLEKESSLENKHIQLIGLGVALASGFLLPVLITLITTKPLSLEAALGVWNCVQEIDNPLIPWPEVFTR</sequence>